<sequence>MHPLRGTVSLLSSLITFTSNLFSLQLSFYLLQTDQHEVLSHSQIYKLHFSSQELYGGRDHVLGSSEFDGGEELLFVLSISWFSVARFLLC</sequence>
<proteinExistence type="predicted"/>
<name>A0A8T0J365_CERPU</name>
<gene>
    <name evidence="1" type="ORF">KC19_1G062600</name>
</gene>
<dbReference type="AlphaFoldDB" id="A0A8T0J365"/>
<protein>
    <submittedName>
        <fullName evidence="1">Uncharacterized protein</fullName>
    </submittedName>
</protein>
<accession>A0A8T0J365</accession>
<dbReference type="EMBL" id="CM026421">
    <property type="protein sequence ID" value="KAG0589997.1"/>
    <property type="molecule type" value="Genomic_DNA"/>
</dbReference>
<dbReference type="Proteomes" id="UP000822688">
    <property type="component" value="Chromosome 1"/>
</dbReference>
<organism evidence="1 2">
    <name type="scientific">Ceratodon purpureus</name>
    <name type="common">Fire moss</name>
    <name type="synonym">Dicranum purpureum</name>
    <dbReference type="NCBI Taxonomy" id="3225"/>
    <lineage>
        <taxon>Eukaryota</taxon>
        <taxon>Viridiplantae</taxon>
        <taxon>Streptophyta</taxon>
        <taxon>Embryophyta</taxon>
        <taxon>Bryophyta</taxon>
        <taxon>Bryophytina</taxon>
        <taxon>Bryopsida</taxon>
        <taxon>Dicranidae</taxon>
        <taxon>Pseudoditrichales</taxon>
        <taxon>Ditrichaceae</taxon>
        <taxon>Ceratodon</taxon>
    </lineage>
</organism>
<reference evidence="1" key="1">
    <citation type="submission" date="2020-06" db="EMBL/GenBank/DDBJ databases">
        <title>WGS assembly of Ceratodon purpureus strain R40.</title>
        <authorList>
            <person name="Carey S.B."/>
            <person name="Jenkins J."/>
            <person name="Shu S."/>
            <person name="Lovell J.T."/>
            <person name="Sreedasyam A."/>
            <person name="Maumus F."/>
            <person name="Tiley G.P."/>
            <person name="Fernandez-Pozo N."/>
            <person name="Barry K."/>
            <person name="Chen C."/>
            <person name="Wang M."/>
            <person name="Lipzen A."/>
            <person name="Daum C."/>
            <person name="Saski C.A."/>
            <person name="Payton A.C."/>
            <person name="Mcbreen J.C."/>
            <person name="Conrad R.E."/>
            <person name="Kollar L.M."/>
            <person name="Olsson S."/>
            <person name="Huttunen S."/>
            <person name="Landis J.B."/>
            <person name="Wickett N.J."/>
            <person name="Johnson M.G."/>
            <person name="Rensing S.A."/>
            <person name="Grimwood J."/>
            <person name="Schmutz J."/>
            <person name="Mcdaniel S.F."/>
        </authorList>
    </citation>
    <scope>NUCLEOTIDE SEQUENCE</scope>
    <source>
        <strain evidence="1">R40</strain>
    </source>
</reference>
<comment type="caution">
    <text evidence="1">The sequence shown here is derived from an EMBL/GenBank/DDBJ whole genome shotgun (WGS) entry which is preliminary data.</text>
</comment>
<evidence type="ECO:0000313" key="1">
    <source>
        <dbReference type="EMBL" id="KAG0589997.1"/>
    </source>
</evidence>
<keyword evidence="2" id="KW-1185">Reference proteome</keyword>
<evidence type="ECO:0000313" key="2">
    <source>
        <dbReference type="Proteomes" id="UP000822688"/>
    </source>
</evidence>